<evidence type="ECO:0000313" key="3">
    <source>
        <dbReference type="Proteomes" id="UP001073227"/>
    </source>
</evidence>
<sequence>MLVYTHWTVSPPLLVKRSVSALILALFLLALSGCAGSLPESVRQSVSVVVPTKIDFVELEYYAKRSKSAYDPIAEIRKAYPLVTRAVTLQPVDVLYVIETDLANRNQTLSVRGTAHKPNVFEDIETALLPDDILGIPLHRGFKDVATAIHDNAVPYLRKDLPLRVTGHSLGSAAAVIVAAYLESEGYIVERVVTFGQPKFTTEMPPVPKLISVFTRVINELDVVPMVPPYTAAKKYQHFSPEVILRAGPDFGYLNEHDADRISVGDFWRNIDDFSTRDHHMDGYLENIEGKVANGSRQVPYLLKRKPEVQKLTAAD</sequence>
<keyword evidence="3" id="KW-1185">Reference proteome</keyword>
<dbReference type="PANTHER" id="PTHR45856">
    <property type="entry name" value="ALPHA/BETA-HYDROLASES SUPERFAMILY PROTEIN"/>
    <property type="match status" value="1"/>
</dbReference>
<gene>
    <name evidence="2" type="ORF">OEG84_09560</name>
</gene>
<dbReference type="RefSeq" id="WP_267653541.1">
    <property type="nucleotide sequence ID" value="NZ_JAOVZR010000001.1"/>
</dbReference>
<organism evidence="2 3">
    <name type="scientific">Hoeflea algicola</name>
    <dbReference type="NCBI Taxonomy" id="2983763"/>
    <lineage>
        <taxon>Bacteria</taxon>
        <taxon>Pseudomonadati</taxon>
        <taxon>Pseudomonadota</taxon>
        <taxon>Alphaproteobacteria</taxon>
        <taxon>Hyphomicrobiales</taxon>
        <taxon>Rhizobiaceae</taxon>
        <taxon>Hoeflea</taxon>
    </lineage>
</organism>
<reference evidence="2" key="1">
    <citation type="submission" date="2022-10" db="EMBL/GenBank/DDBJ databases">
        <title>Hoeflea sp. G2-23, isolated from marine algae.</title>
        <authorList>
            <person name="Kristyanto S."/>
            <person name="Kim J.M."/>
            <person name="Jeon C.O."/>
        </authorList>
    </citation>
    <scope>NUCLEOTIDE SEQUENCE</scope>
    <source>
        <strain evidence="2">G2-23</strain>
    </source>
</reference>
<name>A0ABT3Z9D4_9HYPH</name>
<proteinExistence type="predicted"/>
<evidence type="ECO:0000313" key="2">
    <source>
        <dbReference type="EMBL" id="MCY0147949.1"/>
    </source>
</evidence>
<dbReference type="InterPro" id="IPR002921">
    <property type="entry name" value="Fungal_lipase-type"/>
</dbReference>
<comment type="caution">
    <text evidence="2">The sequence shown here is derived from an EMBL/GenBank/DDBJ whole genome shotgun (WGS) entry which is preliminary data.</text>
</comment>
<evidence type="ECO:0000259" key="1">
    <source>
        <dbReference type="Pfam" id="PF01764"/>
    </source>
</evidence>
<dbReference type="CDD" id="cd00519">
    <property type="entry name" value="Lipase_3"/>
    <property type="match status" value="1"/>
</dbReference>
<dbReference type="PANTHER" id="PTHR45856:SF24">
    <property type="entry name" value="FUNGAL LIPASE-LIKE DOMAIN-CONTAINING PROTEIN"/>
    <property type="match status" value="1"/>
</dbReference>
<accession>A0ABT3Z9D4</accession>
<dbReference type="InterPro" id="IPR051218">
    <property type="entry name" value="Sec_MonoDiacylglyc_Lipase"/>
</dbReference>
<dbReference type="Proteomes" id="UP001073227">
    <property type="component" value="Unassembled WGS sequence"/>
</dbReference>
<dbReference type="Pfam" id="PF01764">
    <property type="entry name" value="Lipase_3"/>
    <property type="match status" value="1"/>
</dbReference>
<dbReference type="Gene3D" id="3.40.50.1820">
    <property type="entry name" value="alpha/beta hydrolase"/>
    <property type="match status" value="1"/>
</dbReference>
<dbReference type="InterPro" id="IPR029058">
    <property type="entry name" value="AB_hydrolase_fold"/>
</dbReference>
<protein>
    <submittedName>
        <fullName evidence="2">Lipase family protein</fullName>
    </submittedName>
</protein>
<feature type="domain" description="Fungal lipase-type" evidence="1">
    <location>
        <begin position="109"/>
        <end position="229"/>
    </location>
</feature>
<dbReference type="EMBL" id="JAOVZR010000001">
    <property type="protein sequence ID" value="MCY0147949.1"/>
    <property type="molecule type" value="Genomic_DNA"/>
</dbReference>
<dbReference type="SUPFAM" id="SSF53474">
    <property type="entry name" value="alpha/beta-Hydrolases"/>
    <property type="match status" value="1"/>
</dbReference>